<protein>
    <submittedName>
        <fullName evidence="4">Uncharacterized protein LOC115884123</fullName>
    </submittedName>
</protein>
<sequence>MMYRKQQLNNIILHLGVFIIGFIDGSIQEYKHYSLGNPKLCSPLSQKKVKYEAVIVDEGQFINQHRLLWNVDNSCSFEVESIYSNGGVIAVIQNINLRKNESNGECIDYIQIRVQNKFTRRFCGNFNATSVMNQNENGEISSINSAMNKNGELDVTIFIDKEPLAYNTRTEFSVVFTSFKECSYLNYKHYKLEQCNEREEVCIKTHFFMDGLINCPYYGCTDEGKCLLSSNIESKGSVGDRVLIGSLSTLALLFALFCLLIWAFKKHKLFCWREDFAHPTPISDNNRSSCVMEMHEPTGIRLAEPALPPTQPSAPVDQGKDLPPSYDSLFPNSTNE</sequence>
<gene>
    <name evidence="4" type="primary">LOC115884123</name>
</gene>
<keyword evidence="3" id="KW-1185">Reference proteome</keyword>
<dbReference type="AlphaFoldDB" id="A0A6J2Y5F7"/>
<keyword evidence="2" id="KW-0812">Transmembrane</keyword>
<dbReference type="GeneID" id="115884123"/>
<dbReference type="FunCoup" id="A0A6J2Y5F7">
    <property type="interactions" value="1"/>
</dbReference>
<dbReference type="Proteomes" id="UP000504635">
    <property type="component" value="Unplaced"/>
</dbReference>
<name>A0A6J2Y5F7_SITOR</name>
<keyword evidence="2" id="KW-1133">Transmembrane helix</keyword>
<accession>A0A6J2Y5F7</accession>
<dbReference type="InParanoid" id="A0A6J2Y5F7"/>
<reference evidence="4" key="1">
    <citation type="submission" date="2025-08" db="UniProtKB">
        <authorList>
            <consortium name="RefSeq"/>
        </authorList>
    </citation>
    <scope>IDENTIFICATION</scope>
    <source>
        <tissue evidence="4">Gonads</tissue>
    </source>
</reference>
<evidence type="ECO:0000256" key="2">
    <source>
        <dbReference type="SAM" id="Phobius"/>
    </source>
</evidence>
<evidence type="ECO:0000313" key="3">
    <source>
        <dbReference type="Proteomes" id="UP000504635"/>
    </source>
</evidence>
<evidence type="ECO:0000256" key="1">
    <source>
        <dbReference type="SAM" id="MobiDB-lite"/>
    </source>
</evidence>
<dbReference type="OrthoDB" id="47276at2759"/>
<evidence type="ECO:0000313" key="4">
    <source>
        <dbReference type="RefSeq" id="XP_030758481.1"/>
    </source>
</evidence>
<dbReference type="KEGG" id="soy:115884123"/>
<organism evidence="3 4">
    <name type="scientific">Sitophilus oryzae</name>
    <name type="common">Rice weevil</name>
    <name type="synonym">Curculio oryzae</name>
    <dbReference type="NCBI Taxonomy" id="7048"/>
    <lineage>
        <taxon>Eukaryota</taxon>
        <taxon>Metazoa</taxon>
        <taxon>Ecdysozoa</taxon>
        <taxon>Arthropoda</taxon>
        <taxon>Hexapoda</taxon>
        <taxon>Insecta</taxon>
        <taxon>Pterygota</taxon>
        <taxon>Neoptera</taxon>
        <taxon>Endopterygota</taxon>
        <taxon>Coleoptera</taxon>
        <taxon>Polyphaga</taxon>
        <taxon>Cucujiformia</taxon>
        <taxon>Curculionidae</taxon>
        <taxon>Dryophthorinae</taxon>
        <taxon>Sitophilus</taxon>
    </lineage>
</organism>
<proteinExistence type="predicted"/>
<feature type="region of interest" description="Disordered" evidence="1">
    <location>
        <begin position="303"/>
        <end position="336"/>
    </location>
</feature>
<dbReference type="RefSeq" id="XP_030758481.1">
    <property type="nucleotide sequence ID" value="XM_030902621.1"/>
</dbReference>
<feature type="transmembrane region" description="Helical" evidence="2">
    <location>
        <begin position="242"/>
        <end position="264"/>
    </location>
</feature>
<keyword evidence="2" id="KW-0472">Membrane</keyword>